<dbReference type="PROSITE" id="PS01187">
    <property type="entry name" value="EGF_CA"/>
    <property type="match status" value="1"/>
</dbReference>
<keyword evidence="1" id="KW-1015">Disulfide bond</keyword>
<evidence type="ECO:0000259" key="2">
    <source>
        <dbReference type="SMART" id="SM00179"/>
    </source>
</evidence>
<dbReference type="CDD" id="cd00054">
    <property type="entry name" value="EGF_CA"/>
    <property type="match status" value="1"/>
</dbReference>
<protein>
    <recommendedName>
        <fullName evidence="2">EGF-like calcium-binding domain-containing protein</fullName>
    </recommendedName>
</protein>
<dbReference type="AlphaFoldDB" id="A0AAW0SN80"/>
<keyword evidence="4" id="KW-1185">Reference proteome</keyword>
<dbReference type="Proteomes" id="UP001487740">
    <property type="component" value="Unassembled WGS sequence"/>
</dbReference>
<dbReference type="InterPro" id="IPR001881">
    <property type="entry name" value="EGF-like_Ca-bd_dom"/>
</dbReference>
<comment type="caution">
    <text evidence="3">The sequence shown here is derived from an EMBL/GenBank/DDBJ whole genome shotgun (WGS) entry which is preliminary data.</text>
</comment>
<reference evidence="3 4" key="1">
    <citation type="submission" date="2023-03" db="EMBL/GenBank/DDBJ databases">
        <title>High-quality genome of Scylla paramamosain provides insights in environmental adaptation.</title>
        <authorList>
            <person name="Zhang L."/>
        </authorList>
    </citation>
    <scope>NUCLEOTIDE SEQUENCE [LARGE SCALE GENOMIC DNA]</scope>
    <source>
        <strain evidence="3">LZ_2023a</strain>
        <tissue evidence="3">Muscle</tissue>
    </source>
</reference>
<name>A0AAW0SN80_SCYPA</name>
<evidence type="ECO:0000313" key="3">
    <source>
        <dbReference type="EMBL" id="KAK8376230.1"/>
    </source>
</evidence>
<organism evidence="3 4">
    <name type="scientific">Scylla paramamosain</name>
    <name type="common">Mud crab</name>
    <dbReference type="NCBI Taxonomy" id="85552"/>
    <lineage>
        <taxon>Eukaryota</taxon>
        <taxon>Metazoa</taxon>
        <taxon>Ecdysozoa</taxon>
        <taxon>Arthropoda</taxon>
        <taxon>Crustacea</taxon>
        <taxon>Multicrustacea</taxon>
        <taxon>Malacostraca</taxon>
        <taxon>Eumalacostraca</taxon>
        <taxon>Eucarida</taxon>
        <taxon>Decapoda</taxon>
        <taxon>Pleocyemata</taxon>
        <taxon>Brachyura</taxon>
        <taxon>Eubrachyura</taxon>
        <taxon>Portunoidea</taxon>
        <taxon>Portunidae</taxon>
        <taxon>Portuninae</taxon>
        <taxon>Scylla</taxon>
    </lineage>
</organism>
<dbReference type="EMBL" id="JARAKH010000049">
    <property type="protein sequence ID" value="KAK8376230.1"/>
    <property type="molecule type" value="Genomic_DNA"/>
</dbReference>
<proteinExistence type="predicted"/>
<gene>
    <name evidence="3" type="ORF">O3P69_008730</name>
</gene>
<dbReference type="GO" id="GO:0005509">
    <property type="term" value="F:calcium ion binding"/>
    <property type="evidence" value="ECO:0007669"/>
    <property type="project" value="InterPro"/>
</dbReference>
<sequence length="233" mass="25674">MISWDGYWTCTIVTDKLDLPHATAVNAIDGQLLPASTTAEQHQRGMNLLEELFECTDILIWVLDGADGNCMRDCQGVLKKLAASASRSSAFVTSSRAAVVERIRWCCRVALMSAGRRMAGVGTSASALWSRTTTASTSQGRLIKKFNCEDIDECVAPRSCFQYCTNTTGGFHCCSQPGYRRHSSNYMHCMADSGNPYLISYRAHMSSPETPWVLVEKNEMTVDGLAVWIHGNI</sequence>
<evidence type="ECO:0000256" key="1">
    <source>
        <dbReference type="ARBA" id="ARBA00023157"/>
    </source>
</evidence>
<accession>A0AAW0SN80</accession>
<dbReference type="Gene3D" id="2.10.25.10">
    <property type="entry name" value="Laminin"/>
    <property type="match status" value="1"/>
</dbReference>
<dbReference type="SMART" id="SM00179">
    <property type="entry name" value="EGF_CA"/>
    <property type="match status" value="1"/>
</dbReference>
<feature type="domain" description="EGF-like calcium-binding" evidence="2">
    <location>
        <begin position="150"/>
        <end position="190"/>
    </location>
</feature>
<evidence type="ECO:0000313" key="4">
    <source>
        <dbReference type="Proteomes" id="UP001487740"/>
    </source>
</evidence>
<dbReference type="SUPFAM" id="SSF57196">
    <property type="entry name" value="EGF/Laminin"/>
    <property type="match status" value="1"/>
</dbReference>
<dbReference type="InterPro" id="IPR018097">
    <property type="entry name" value="EGF_Ca-bd_CS"/>
</dbReference>